<organism evidence="1 2">
    <name type="scientific">Glossina palpalis gambiensis</name>
    <dbReference type="NCBI Taxonomy" id="67801"/>
    <lineage>
        <taxon>Eukaryota</taxon>
        <taxon>Metazoa</taxon>
        <taxon>Ecdysozoa</taxon>
        <taxon>Arthropoda</taxon>
        <taxon>Hexapoda</taxon>
        <taxon>Insecta</taxon>
        <taxon>Pterygota</taxon>
        <taxon>Neoptera</taxon>
        <taxon>Endopterygota</taxon>
        <taxon>Diptera</taxon>
        <taxon>Brachycera</taxon>
        <taxon>Muscomorpha</taxon>
        <taxon>Hippoboscoidea</taxon>
        <taxon>Glossinidae</taxon>
        <taxon>Glossina</taxon>
    </lineage>
</organism>
<evidence type="ECO:0000313" key="1">
    <source>
        <dbReference type="EnsemblMetazoa" id="GPPI010833-PA"/>
    </source>
</evidence>
<protein>
    <submittedName>
        <fullName evidence="1">Uncharacterized protein</fullName>
    </submittedName>
</protein>
<proteinExistence type="predicted"/>
<reference evidence="2" key="1">
    <citation type="submission" date="2015-01" db="EMBL/GenBank/DDBJ databases">
        <authorList>
            <person name="Aksoy S."/>
            <person name="Warren W."/>
            <person name="Wilson R.K."/>
        </authorList>
    </citation>
    <scope>NUCLEOTIDE SEQUENCE [LARGE SCALE GENOMIC DNA]</scope>
    <source>
        <strain evidence="2">IAEA</strain>
    </source>
</reference>
<dbReference type="EMBL" id="JXJN01004584">
    <property type="status" value="NOT_ANNOTATED_CDS"/>
    <property type="molecule type" value="Genomic_DNA"/>
</dbReference>
<name>A0A1B0AWA2_9MUSC</name>
<reference evidence="1" key="2">
    <citation type="submission" date="2020-05" db="UniProtKB">
        <authorList>
            <consortium name="EnsemblMetazoa"/>
        </authorList>
    </citation>
    <scope>IDENTIFICATION</scope>
    <source>
        <strain evidence="1">IAEA</strain>
    </source>
</reference>
<keyword evidence="2" id="KW-1185">Reference proteome</keyword>
<dbReference type="EMBL" id="JXJN01004583">
    <property type="status" value="NOT_ANNOTATED_CDS"/>
    <property type="molecule type" value="Genomic_DNA"/>
</dbReference>
<sequence>MKLCSLSIYDMSVEQQQKEQRDNGVDLPNKNCTVEESKNTLFSVFRFYFENRQRPEIQFRSRVEPALLTFQVLMSTVNMGLRILRDKIPMLFVTQWLRHLDHSLNGSSLLGLGHKDELEAQDSVLVLNDFEWRDKFKHIDKSIVKELLRKEEIWFATPINF</sequence>
<dbReference type="EnsemblMetazoa" id="GPPI010833-RA">
    <property type="protein sequence ID" value="GPPI010833-PA"/>
    <property type="gene ID" value="GPPI010833"/>
</dbReference>
<dbReference type="Proteomes" id="UP000092460">
    <property type="component" value="Unassembled WGS sequence"/>
</dbReference>
<dbReference type="AlphaFoldDB" id="A0A1B0AWA2"/>
<accession>A0A1B0AWA2</accession>
<evidence type="ECO:0000313" key="2">
    <source>
        <dbReference type="Proteomes" id="UP000092460"/>
    </source>
</evidence>
<dbReference type="VEuPathDB" id="VectorBase:GPPI010833"/>